<feature type="region of interest" description="Disordered" evidence="1">
    <location>
        <begin position="19"/>
        <end position="79"/>
    </location>
</feature>
<feature type="compositionally biased region" description="Polar residues" evidence="1">
    <location>
        <begin position="47"/>
        <end position="61"/>
    </location>
</feature>
<name>A0A816M903_BRANA</name>
<dbReference type="AlphaFoldDB" id="A0A816M903"/>
<gene>
    <name evidence="2" type="ORF">DARMORV10_C07P23950.1</name>
</gene>
<feature type="compositionally biased region" description="Basic and acidic residues" evidence="1">
    <location>
        <begin position="27"/>
        <end position="45"/>
    </location>
</feature>
<feature type="compositionally biased region" description="Basic and acidic residues" evidence="1">
    <location>
        <begin position="63"/>
        <end position="73"/>
    </location>
</feature>
<accession>A0A816M903</accession>
<sequence>MLGPLTLTVMVMAIGTRGKKNKPTTWRVKERSEPRDTYNEGRIESLSHGTQIRSIGESSVHQPADETAHDSHKSSGKRIASQIVTPARYDNDDNVTKCPRVSPRLLTFSPIEKVLPADAQIIGALNGMEIIDTTNTDVKLHDTMMVAETQDDDLLGEDLMDMEAGTNAETEGNV</sequence>
<protein>
    <submittedName>
        <fullName evidence="2">(rape) hypothetical protein</fullName>
    </submittedName>
</protein>
<evidence type="ECO:0000256" key="1">
    <source>
        <dbReference type="SAM" id="MobiDB-lite"/>
    </source>
</evidence>
<dbReference type="EMBL" id="HG994371">
    <property type="protein sequence ID" value="CAF1983734.1"/>
    <property type="molecule type" value="Genomic_DNA"/>
</dbReference>
<proteinExistence type="predicted"/>
<organism evidence="2">
    <name type="scientific">Brassica napus</name>
    <name type="common">Rape</name>
    <dbReference type="NCBI Taxonomy" id="3708"/>
    <lineage>
        <taxon>Eukaryota</taxon>
        <taxon>Viridiplantae</taxon>
        <taxon>Streptophyta</taxon>
        <taxon>Embryophyta</taxon>
        <taxon>Tracheophyta</taxon>
        <taxon>Spermatophyta</taxon>
        <taxon>Magnoliopsida</taxon>
        <taxon>eudicotyledons</taxon>
        <taxon>Gunneridae</taxon>
        <taxon>Pentapetalae</taxon>
        <taxon>rosids</taxon>
        <taxon>malvids</taxon>
        <taxon>Brassicales</taxon>
        <taxon>Brassicaceae</taxon>
        <taxon>Brassiceae</taxon>
        <taxon>Brassica</taxon>
    </lineage>
</organism>
<evidence type="ECO:0000313" key="2">
    <source>
        <dbReference type="EMBL" id="CAF1983734.1"/>
    </source>
</evidence>
<reference evidence="2" key="1">
    <citation type="submission" date="2021-01" db="EMBL/GenBank/DDBJ databases">
        <authorList>
            <consortium name="Genoscope - CEA"/>
            <person name="William W."/>
        </authorList>
    </citation>
    <scope>NUCLEOTIDE SEQUENCE</scope>
</reference>
<dbReference type="Proteomes" id="UP001295469">
    <property type="component" value="Chromosome C07"/>
</dbReference>